<dbReference type="InterPro" id="IPR036390">
    <property type="entry name" value="WH_DNA-bd_sf"/>
</dbReference>
<dbReference type="InterPro" id="IPR058163">
    <property type="entry name" value="LysR-type_TF_proteobact-type"/>
</dbReference>
<dbReference type="SUPFAM" id="SSF46785">
    <property type="entry name" value="Winged helix' DNA-binding domain"/>
    <property type="match status" value="1"/>
</dbReference>
<keyword evidence="2" id="KW-0805">Transcription regulation</keyword>
<name>A0A433XEW4_9HYPH</name>
<gene>
    <name evidence="6" type="ORF">EMQ25_04845</name>
</gene>
<dbReference type="InterPro" id="IPR036388">
    <property type="entry name" value="WH-like_DNA-bd_sf"/>
</dbReference>
<dbReference type="Pfam" id="PF00126">
    <property type="entry name" value="HTH_1"/>
    <property type="match status" value="1"/>
</dbReference>
<dbReference type="Proteomes" id="UP000281547">
    <property type="component" value="Unassembled WGS sequence"/>
</dbReference>
<reference evidence="6 7" key="1">
    <citation type="journal article" date="2016" name="Int. J. Syst. Evol. Microbiol.">
        <title>Arsenicitalea aurantiaca gen. nov., sp. nov., a new member of the family Hyphomicrobiaceae, isolated from high-arsenic sediment.</title>
        <authorList>
            <person name="Mu Y."/>
            <person name="Zhou L."/>
            <person name="Zeng X.C."/>
            <person name="Liu L."/>
            <person name="Pan Y."/>
            <person name="Chen X."/>
            <person name="Wang J."/>
            <person name="Li S."/>
            <person name="Li W.J."/>
            <person name="Wang Y."/>
        </authorList>
    </citation>
    <scope>NUCLEOTIDE SEQUENCE [LARGE SCALE GENOMIC DNA]</scope>
    <source>
        <strain evidence="6 7">42-50</strain>
    </source>
</reference>
<protein>
    <submittedName>
        <fullName evidence="6">LysR family transcriptional regulator</fullName>
    </submittedName>
</protein>
<evidence type="ECO:0000256" key="1">
    <source>
        <dbReference type="ARBA" id="ARBA00009437"/>
    </source>
</evidence>
<comment type="caution">
    <text evidence="6">The sequence shown here is derived from an EMBL/GenBank/DDBJ whole genome shotgun (WGS) entry which is preliminary data.</text>
</comment>
<keyword evidence="7" id="KW-1185">Reference proteome</keyword>
<evidence type="ECO:0000313" key="7">
    <source>
        <dbReference type="Proteomes" id="UP000281547"/>
    </source>
</evidence>
<comment type="similarity">
    <text evidence="1">Belongs to the LysR transcriptional regulatory family.</text>
</comment>
<dbReference type="CDD" id="cd08432">
    <property type="entry name" value="PBP2_GcdR_TrpI_HvrB_AmpR_like"/>
    <property type="match status" value="1"/>
</dbReference>
<keyword evidence="3" id="KW-0238">DNA-binding</keyword>
<dbReference type="PRINTS" id="PR00039">
    <property type="entry name" value="HTHLYSR"/>
</dbReference>
<dbReference type="InterPro" id="IPR000847">
    <property type="entry name" value="LysR_HTH_N"/>
</dbReference>
<dbReference type="GO" id="GO:0003700">
    <property type="term" value="F:DNA-binding transcription factor activity"/>
    <property type="evidence" value="ECO:0007669"/>
    <property type="project" value="InterPro"/>
</dbReference>
<dbReference type="EMBL" id="RZNJ01000002">
    <property type="protein sequence ID" value="RUT32488.1"/>
    <property type="molecule type" value="Genomic_DNA"/>
</dbReference>
<evidence type="ECO:0000259" key="5">
    <source>
        <dbReference type="PROSITE" id="PS50931"/>
    </source>
</evidence>
<dbReference type="SUPFAM" id="SSF53850">
    <property type="entry name" value="Periplasmic binding protein-like II"/>
    <property type="match status" value="1"/>
</dbReference>
<dbReference type="PANTHER" id="PTHR30537">
    <property type="entry name" value="HTH-TYPE TRANSCRIPTIONAL REGULATOR"/>
    <property type="match status" value="1"/>
</dbReference>
<evidence type="ECO:0000313" key="6">
    <source>
        <dbReference type="EMBL" id="RUT32488.1"/>
    </source>
</evidence>
<dbReference type="InterPro" id="IPR005119">
    <property type="entry name" value="LysR_subst-bd"/>
</dbReference>
<dbReference type="Pfam" id="PF03466">
    <property type="entry name" value="LysR_substrate"/>
    <property type="match status" value="1"/>
</dbReference>
<dbReference type="Gene3D" id="1.10.10.10">
    <property type="entry name" value="Winged helix-like DNA-binding domain superfamily/Winged helix DNA-binding domain"/>
    <property type="match status" value="1"/>
</dbReference>
<dbReference type="PANTHER" id="PTHR30537:SF74">
    <property type="entry name" value="HTH-TYPE TRANSCRIPTIONAL REGULATOR TRPI"/>
    <property type="match status" value="1"/>
</dbReference>
<evidence type="ECO:0000256" key="3">
    <source>
        <dbReference type="ARBA" id="ARBA00023125"/>
    </source>
</evidence>
<organism evidence="6 7">
    <name type="scientific">Arsenicitalea aurantiaca</name>
    <dbReference type="NCBI Taxonomy" id="1783274"/>
    <lineage>
        <taxon>Bacteria</taxon>
        <taxon>Pseudomonadati</taxon>
        <taxon>Pseudomonadota</taxon>
        <taxon>Alphaproteobacteria</taxon>
        <taxon>Hyphomicrobiales</taxon>
        <taxon>Devosiaceae</taxon>
        <taxon>Arsenicitalea</taxon>
    </lineage>
</organism>
<sequence length="304" mass="33722">MSRHLPPLRALQAFEAVARTRSVTAAAGELSITPSAVSHRLRNLEAHLGISLFHRAQRRMTLSDAGRDYLQSIESAFDRIERASQRLAGGMASDVLTVHCPPSFAPAWLVPRIGRFLAPHPEIDLRIHASPTPVDFFRTDTDVEIRSGNSDWAGLVVTPLMADTLTPLCPPALRDALGPDLRPEDLLRAPLIFSERAPLEWEQWFRARGVRSQPQRGLRFDRGYLALQAAASGLGIALESLVFAGQYLESGALVRLFPRETGDTIAGAHTLVYPPVYGEIQKVRLFRDWILRECAEGEEPAPRR</sequence>
<dbReference type="RefSeq" id="WP_127187445.1">
    <property type="nucleotide sequence ID" value="NZ_RZNJ01000002.1"/>
</dbReference>
<dbReference type="Gene3D" id="3.40.190.10">
    <property type="entry name" value="Periplasmic binding protein-like II"/>
    <property type="match status" value="2"/>
</dbReference>
<evidence type="ECO:0000256" key="2">
    <source>
        <dbReference type="ARBA" id="ARBA00023015"/>
    </source>
</evidence>
<dbReference type="OrthoDB" id="9793571at2"/>
<accession>A0A433XEW4</accession>
<proteinExistence type="inferred from homology"/>
<keyword evidence="4" id="KW-0804">Transcription</keyword>
<dbReference type="GO" id="GO:0043565">
    <property type="term" value="F:sequence-specific DNA binding"/>
    <property type="evidence" value="ECO:0007669"/>
    <property type="project" value="TreeGrafter"/>
</dbReference>
<evidence type="ECO:0000256" key="4">
    <source>
        <dbReference type="ARBA" id="ARBA00023163"/>
    </source>
</evidence>
<dbReference type="FunFam" id="1.10.10.10:FF:000038">
    <property type="entry name" value="Glycine cleavage system transcriptional activator"/>
    <property type="match status" value="1"/>
</dbReference>
<dbReference type="PROSITE" id="PS50931">
    <property type="entry name" value="HTH_LYSR"/>
    <property type="match status" value="1"/>
</dbReference>
<feature type="domain" description="HTH lysR-type" evidence="5">
    <location>
        <begin position="6"/>
        <end position="63"/>
    </location>
</feature>
<dbReference type="GO" id="GO:0006351">
    <property type="term" value="P:DNA-templated transcription"/>
    <property type="evidence" value="ECO:0007669"/>
    <property type="project" value="TreeGrafter"/>
</dbReference>
<dbReference type="AlphaFoldDB" id="A0A433XEW4"/>